<dbReference type="CDD" id="cd16012">
    <property type="entry name" value="ALP"/>
    <property type="match status" value="1"/>
</dbReference>
<dbReference type="Pfam" id="PF07833">
    <property type="entry name" value="Cu_amine_oxidN1"/>
    <property type="match status" value="1"/>
</dbReference>
<feature type="domain" description="Copper amine oxidase-like N-terminal" evidence="4">
    <location>
        <begin position="484"/>
        <end position="544"/>
    </location>
</feature>
<keyword evidence="3" id="KW-0732">Signal</keyword>
<organism evidence="5 6">
    <name type="scientific">Paenibacillus macquariensis</name>
    <dbReference type="NCBI Taxonomy" id="948756"/>
    <lineage>
        <taxon>Bacteria</taxon>
        <taxon>Bacillati</taxon>
        <taxon>Bacillota</taxon>
        <taxon>Bacilli</taxon>
        <taxon>Bacillales</taxon>
        <taxon>Paenibacillaceae</taxon>
        <taxon>Paenibacillus</taxon>
    </lineage>
</organism>
<dbReference type="SUPFAM" id="SSF55383">
    <property type="entry name" value="Copper amine oxidase, domain N"/>
    <property type="match status" value="1"/>
</dbReference>
<dbReference type="PRINTS" id="PR00113">
    <property type="entry name" value="ALKPHPHTASE"/>
</dbReference>
<keyword evidence="6" id="KW-1185">Reference proteome</keyword>
<evidence type="ECO:0000259" key="4">
    <source>
        <dbReference type="Pfam" id="PF07833"/>
    </source>
</evidence>
<reference evidence="5 6" key="1">
    <citation type="submission" date="2017-01" db="EMBL/GenBank/DDBJ databases">
        <authorList>
            <person name="Varghese N."/>
            <person name="Submissions S."/>
        </authorList>
    </citation>
    <scope>NUCLEOTIDE SEQUENCE [LARGE SCALE GENOMIC DNA]</scope>
    <source>
        <strain evidence="5 6">ATCC 23464</strain>
    </source>
</reference>
<dbReference type="RefSeq" id="WP_068586533.1">
    <property type="nucleotide sequence ID" value="NZ_FTNK01000012.1"/>
</dbReference>
<comment type="caution">
    <text evidence="5">The sequence shown here is derived from an EMBL/GenBank/DDBJ whole genome shotgun (WGS) entry which is preliminary data.</text>
</comment>
<dbReference type="PANTHER" id="PTHR11596">
    <property type="entry name" value="ALKALINE PHOSPHATASE"/>
    <property type="match status" value="1"/>
</dbReference>
<dbReference type="InterPro" id="IPR036582">
    <property type="entry name" value="Mao_N_sf"/>
</dbReference>
<dbReference type="Pfam" id="PF00245">
    <property type="entry name" value="Alk_phosphatase"/>
    <property type="match status" value="1"/>
</dbReference>
<evidence type="ECO:0000313" key="5">
    <source>
        <dbReference type="EMBL" id="SIR37605.1"/>
    </source>
</evidence>
<dbReference type="InterPro" id="IPR012854">
    <property type="entry name" value="Cu_amine_oxidase-like_N"/>
</dbReference>
<accession>A0ABY1K7N2</accession>
<evidence type="ECO:0000256" key="2">
    <source>
        <dbReference type="RuleBase" id="RU003946"/>
    </source>
</evidence>
<dbReference type="PANTHER" id="PTHR11596:SF5">
    <property type="entry name" value="ALKALINE PHOSPHATASE"/>
    <property type="match status" value="1"/>
</dbReference>
<dbReference type="SMART" id="SM00098">
    <property type="entry name" value="alkPPc"/>
    <property type="match status" value="1"/>
</dbReference>
<dbReference type="Gene3D" id="1.10.60.40">
    <property type="match status" value="1"/>
</dbReference>
<proteinExistence type="inferred from homology"/>
<feature type="signal peptide" evidence="3">
    <location>
        <begin position="1"/>
        <end position="31"/>
    </location>
</feature>
<evidence type="ECO:0000256" key="1">
    <source>
        <dbReference type="ARBA" id="ARBA00022553"/>
    </source>
</evidence>
<dbReference type="PROSITE" id="PS51257">
    <property type="entry name" value="PROKAR_LIPOPROTEIN"/>
    <property type="match status" value="1"/>
</dbReference>
<protein>
    <submittedName>
        <fullName evidence="5">Alkaline phosphatase</fullName>
    </submittedName>
</protein>
<sequence>MMRKRWFAGICTTALSCSLLVGGNGVTYANAATTTTDASPNKQVKNVILFITDGMSLSDVNLTRWYQGGKPLTIDKYFSGLVRTYSTDSITTDSAAGASAYSTGHKIKSESVAILPDKITMPFVDAVKPGDLNKPLPTIMDAARLAGKSTGTVFTCELTDATPATFLSHAYTRDNADSISEQMVYSGVDVLLGGGAGYLVPGKEDINRKDGEDLTKVLKSNGYEYVTDKAGLMNSKTNKIWGLFNTEALDADFDLNPKEQPSLAEMTKVAVDKLSQNEKGFVLMVEASQIDWYGHDNDPVGIISETLAFDKAFKEAIDFAKKDGNTAVLSVSDHATGGLNMTNYDSATDLVSVLKKAKHTSYGIEGIINEKNFKQVLAENYGLSDLTKEEAKAVREGLKDNLSPVIGKIIGEKIGVTFSTDDHTSEEIGLFAYHPANFKPTDFAQSGVIQNTDVNKYIQNVTGLDLTSLENTLFVSGQKFKDKGATVTIDKTDKTNPVVLVKKASQTLKLPIDKNLAIVDGKTIKLNALTVMIEGKIWVSQEAVDLIK</sequence>
<dbReference type="InterPro" id="IPR017850">
    <property type="entry name" value="Alkaline_phosphatase_core_sf"/>
</dbReference>
<dbReference type="EMBL" id="FTNK01000012">
    <property type="protein sequence ID" value="SIR37605.1"/>
    <property type="molecule type" value="Genomic_DNA"/>
</dbReference>
<evidence type="ECO:0000256" key="3">
    <source>
        <dbReference type="SAM" id="SignalP"/>
    </source>
</evidence>
<dbReference type="SUPFAM" id="SSF53649">
    <property type="entry name" value="Alkaline phosphatase-like"/>
    <property type="match status" value="1"/>
</dbReference>
<dbReference type="InterPro" id="IPR001952">
    <property type="entry name" value="Alkaline_phosphatase"/>
</dbReference>
<gene>
    <name evidence="5" type="ORF">SAMN05421578_11260</name>
</gene>
<dbReference type="Proteomes" id="UP000186666">
    <property type="component" value="Unassembled WGS sequence"/>
</dbReference>
<name>A0ABY1K7N2_9BACL</name>
<dbReference type="Gene3D" id="3.40.720.10">
    <property type="entry name" value="Alkaline Phosphatase, subunit A"/>
    <property type="match status" value="1"/>
</dbReference>
<dbReference type="Gene3D" id="3.30.457.10">
    <property type="entry name" value="Copper amine oxidase-like, N-terminal domain"/>
    <property type="match status" value="1"/>
</dbReference>
<evidence type="ECO:0000313" key="6">
    <source>
        <dbReference type="Proteomes" id="UP000186666"/>
    </source>
</evidence>
<keyword evidence="1" id="KW-0597">Phosphoprotein</keyword>
<comment type="similarity">
    <text evidence="2">Belongs to the alkaline phosphatase family.</text>
</comment>
<feature type="chain" id="PRO_5047074935" evidence="3">
    <location>
        <begin position="32"/>
        <end position="548"/>
    </location>
</feature>